<dbReference type="InterPro" id="IPR014044">
    <property type="entry name" value="CAP_dom"/>
</dbReference>
<dbReference type="SUPFAM" id="SSF55797">
    <property type="entry name" value="PR-1-like"/>
    <property type="match status" value="1"/>
</dbReference>
<dbReference type="PRINTS" id="PR00838">
    <property type="entry name" value="V5ALLERGEN"/>
</dbReference>
<dbReference type="CDD" id="cd05380">
    <property type="entry name" value="CAP_euk"/>
    <property type="match status" value="1"/>
</dbReference>
<feature type="signal peptide" evidence="1">
    <location>
        <begin position="1"/>
        <end position="20"/>
    </location>
</feature>
<dbReference type="AlphaFoldDB" id="A0AAN8IU12"/>
<dbReference type="Proteomes" id="UP001331761">
    <property type="component" value="Unassembled WGS sequence"/>
</dbReference>
<name>A0AAN8IU12_TRICO</name>
<sequence>MFILAPILAYLTILYTPGWAGMCSDEDGMSDEVRRAFVNKHNEYRSLVAKGEARNGKIGGFAPKAARMFKVSYDCDIEKSMMAWAKKCIGGYSPWKDRIELGENIWMISLPDYDKVAAAINATTSWFKELERIGVPVDNVFTNDVFNSGVTDYTQVVWQRSDRIGCAVKSCSNSSVMMTFIGCQYKESGNWINEKIYETGCSPCTNDTDCHCDNCKCNATEALCIRPDSTPMPGHRNGHIMVQQLK</sequence>
<comment type="caution">
    <text evidence="3">The sequence shown here is derived from an EMBL/GenBank/DDBJ whole genome shotgun (WGS) entry which is preliminary data.</text>
</comment>
<keyword evidence="4" id="KW-1185">Reference proteome</keyword>
<dbReference type="SMART" id="SM00198">
    <property type="entry name" value="SCP"/>
    <property type="match status" value="1"/>
</dbReference>
<dbReference type="InterPro" id="IPR002413">
    <property type="entry name" value="V5_allergen-like"/>
</dbReference>
<protein>
    <submittedName>
        <fullName evidence="3">C-type single domain activation associated secreted protein ASP3</fullName>
    </submittedName>
</protein>
<gene>
    <name evidence="3" type="ORF">GCK32_005316</name>
</gene>
<accession>A0AAN8IU12</accession>
<dbReference type="PRINTS" id="PR00837">
    <property type="entry name" value="V5TPXLIKE"/>
</dbReference>
<evidence type="ECO:0000259" key="2">
    <source>
        <dbReference type="SMART" id="SM00198"/>
    </source>
</evidence>
<proteinExistence type="predicted"/>
<dbReference type="EMBL" id="WIXE01025197">
    <property type="protein sequence ID" value="KAK5964924.1"/>
    <property type="molecule type" value="Genomic_DNA"/>
</dbReference>
<dbReference type="PANTHER" id="PTHR10334">
    <property type="entry name" value="CYSTEINE-RICH SECRETORY PROTEIN-RELATED"/>
    <property type="match status" value="1"/>
</dbReference>
<evidence type="ECO:0000256" key="1">
    <source>
        <dbReference type="SAM" id="SignalP"/>
    </source>
</evidence>
<dbReference type="InterPro" id="IPR001283">
    <property type="entry name" value="CRISP-related"/>
</dbReference>
<evidence type="ECO:0000313" key="3">
    <source>
        <dbReference type="EMBL" id="KAK5964924.1"/>
    </source>
</evidence>
<feature type="domain" description="SCP" evidence="2">
    <location>
        <begin position="32"/>
        <end position="193"/>
    </location>
</feature>
<evidence type="ECO:0000313" key="4">
    <source>
        <dbReference type="Proteomes" id="UP001331761"/>
    </source>
</evidence>
<dbReference type="Pfam" id="PF00188">
    <property type="entry name" value="CAP"/>
    <property type="match status" value="1"/>
</dbReference>
<organism evidence="3 4">
    <name type="scientific">Trichostrongylus colubriformis</name>
    <name type="common">Black scour worm</name>
    <dbReference type="NCBI Taxonomy" id="6319"/>
    <lineage>
        <taxon>Eukaryota</taxon>
        <taxon>Metazoa</taxon>
        <taxon>Ecdysozoa</taxon>
        <taxon>Nematoda</taxon>
        <taxon>Chromadorea</taxon>
        <taxon>Rhabditida</taxon>
        <taxon>Rhabditina</taxon>
        <taxon>Rhabditomorpha</taxon>
        <taxon>Strongyloidea</taxon>
        <taxon>Trichostrongylidae</taxon>
        <taxon>Trichostrongylus</taxon>
    </lineage>
</organism>
<feature type="chain" id="PRO_5042883697" evidence="1">
    <location>
        <begin position="21"/>
        <end position="246"/>
    </location>
</feature>
<dbReference type="Gene3D" id="3.40.33.10">
    <property type="entry name" value="CAP"/>
    <property type="match status" value="1"/>
</dbReference>
<keyword evidence="1" id="KW-0732">Signal</keyword>
<reference evidence="3 4" key="1">
    <citation type="submission" date="2019-10" db="EMBL/GenBank/DDBJ databases">
        <title>Assembly and Annotation for the nematode Trichostrongylus colubriformis.</title>
        <authorList>
            <person name="Martin J."/>
        </authorList>
    </citation>
    <scope>NUCLEOTIDE SEQUENCE [LARGE SCALE GENOMIC DNA]</scope>
    <source>
        <strain evidence="3">G859</strain>
        <tissue evidence="3">Whole worm</tissue>
    </source>
</reference>
<dbReference type="InterPro" id="IPR035940">
    <property type="entry name" value="CAP_sf"/>
</dbReference>